<proteinExistence type="predicted"/>
<evidence type="ECO:0000313" key="2">
    <source>
        <dbReference type="Proteomes" id="UP000435357"/>
    </source>
</evidence>
<dbReference type="AlphaFoldDB" id="A0A6N6M319"/>
<evidence type="ECO:0008006" key="3">
    <source>
        <dbReference type="Google" id="ProtNLM"/>
    </source>
</evidence>
<gene>
    <name evidence="1" type="ORF">F3059_10490</name>
</gene>
<dbReference type="EMBL" id="WACR01000008">
    <property type="protein sequence ID" value="KAB1063486.1"/>
    <property type="molecule type" value="Genomic_DNA"/>
</dbReference>
<evidence type="ECO:0000313" key="1">
    <source>
        <dbReference type="EMBL" id="KAB1063486.1"/>
    </source>
</evidence>
<organism evidence="1 2">
    <name type="scientific">Salibacter halophilus</name>
    <dbReference type="NCBI Taxonomy" id="1803916"/>
    <lineage>
        <taxon>Bacteria</taxon>
        <taxon>Pseudomonadati</taxon>
        <taxon>Bacteroidota</taxon>
        <taxon>Flavobacteriia</taxon>
        <taxon>Flavobacteriales</taxon>
        <taxon>Salibacteraceae</taxon>
        <taxon>Salibacter</taxon>
    </lineage>
</organism>
<keyword evidence="2" id="KW-1185">Reference proteome</keyword>
<accession>A0A6N6M319</accession>
<comment type="caution">
    <text evidence="1">The sequence shown here is derived from an EMBL/GenBank/DDBJ whole genome shotgun (WGS) entry which is preliminary data.</text>
</comment>
<dbReference type="Proteomes" id="UP000435357">
    <property type="component" value="Unassembled WGS sequence"/>
</dbReference>
<reference evidence="1 2" key="1">
    <citation type="submission" date="2019-09" db="EMBL/GenBank/DDBJ databases">
        <title>Genomes of Cryomorphaceae.</title>
        <authorList>
            <person name="Bowman J.P."/>
        </authorList>
    </citation>
    <scope>NUCLEOTIDE SEQUENCE [LARGE SCALE GENOMIC DNA]</scope>
    <source>
        <strain evidence="1 2">KCTC 52047</strain>
    </source>
</reference>
<dbReference type="InterPro" id="IPR032675">
    <property type="entry name" value="LRR_dom_sf"/>
</dbReference>
<protein>
    <recommendedName>
        <fullName evidence="3">Leucine-rich repeat domain-containing protein</fullName>
    </recommendedName>
</protein>
<name>A0A6N6M319_9FLAO</name>
<dbReference type="RefSeq" id="WP_151168986.1">
    <property type="nucleotide sequence ID" value="NZ_WACR01000008.1"/>
</dbReference>
<sequence length="248" mass="28727">MEKKLGKMEMKTEKILKLLITVSYLSFSPLLFSQSIKHCDTIENYFYRNIKTYLASDECFEIIYFSDSDSYSVEFNDTVSINELHQRTIDSACWISNIPKKGPTSNDNDSIPASITRFQNIILIEMSNAGSRLQVTDKIHCLSNLEELRLEADFKQGDLPNEIGKLSNLKLIYLGSNELWLTDEMFSELNKIEFIEFDAQKIPYLPKSLLELPNLRKVKITVSKDIEDKAILEKLENKVPCFIYKIRK</sequence>
<dbReference type="SUPFAM" id="SSF52058">
    <property type="entry name" value="L domain-like"/>
    <property type="match status" value="1"/>
</dbReference>
<dbReference type="OrthoDB" id="1250333at2"/>
<dbReference type="Gene3D" id="3.80.10.10">
    <property type="entry name" value="Ribonuclease Inhibitor"/>
    <property type="match status" value="1"/>
</dbReference>